<organism evidence="2">
    <name type="scientific">Zeugodacus cucurbitae</name>
    <name type="common">Melon fruit fly</name>
    <name type="synonym">Bactrocera cucurbitae</name>
    <dbReference type="NCBI Taxonomy" id="28588"/>
    <lineage>
        <taxon>Eukaryota</taxon>
        <taxon>Metazoa</taxon>
        <taxon>Ecdysozoa</taxon>
        <taxon>Arthropoda</taxon>
        <taxon>Hexapoda</taxon>
        <taxon>Insecta</taxon>
        <taxon>Pterygota</taxon>
        <taxon>Neoptera</taxon>
        <taxon>Endopterygota</taxon>
        <taxon>Diptera</taxon>
        <taxon>Brachycera</taxon>
        <taxon>Muscomorpha</taxon>
        <taxon>Tephritoidea</taxon>
        <taxon>Tephritidae</taxon>
        <taxon>Zeugodacus</taxon>
        <taxon>Zeugodacus</taxon>
    </lineage>
</organism>
<gene>
    <name evidence="2" type="primary">Ebag9</name>
    <name evidence="2" type="ORF">g.57945</name>
</gene>
<dbReference type="InterPro" id="IPR017025">
    <property type="entry name" value="Cancer-assoc_antigen_RCAS1"/>
</dbReference>
<protein>
    <submittedName>
        <fullName evidence="2">Receptor-binding cancer antigen expressed on SiSo cells</fullName>
    </submittedName>
</protein>
<evidence type="ECO:0000313" key="2">
    <source>
        <dbReference type="EMBL" id="JAC99174.1"/>
    </source>
</evidence>
<dbReference type="PANTHER" id="PTHR15208:SF2">
    <property type="entry name" value="RECEPTOR-BINDING CANCER ANTIGEN EXPRESSED ON SISO CELLS"/>
    <property type="match status" value="1"/>
</dbReference>
<keyword evidence="2" id="KW-0675">Receptor</keyword>
<feature type="compositionally biased region" description="Polar residues" evidence="1">
    <location>
        <begin position="203"/>
        <end position="212"/>
    </location>
</feature>
<evidence type="ECO:0000256" key="1">
    <source>
        <dbReference type="SAM" id="MobiDB-lite"/>
    </source>
</evidence>
<reference evidence="2" key="1">
    <citation type="submission" date="2014-11" db="EMBL/GenBank/DDBJ databases">
        <authorList>
            <person name="Geib S."/>
        </authorList>
    </citation>
    <scope>NUCLEOTIDE SEQUENCE</scope>
</reference>
<dbReference type="EMBL" id="GBXI01015117">
    <property type="protein sequence ID" value="JAC99174.1"/>
    <property type="molecule type" value="Transcribed_RNA"/>
</dbReference>
<dbReference type="OrthoDB" id="10017216at2759"/>
<feature type="region of interest" description="Disordered" evidence="1">
    <location>
        <begin position="179"/>
        <end position="212"/>
    </location>
</feature>
<proteinExistence type="predicted"/>
<dbReference type="AlphaFoldDB" id="A0A0A1WKX5"/>
<dbReference type="GeneID" id="105219222"/>
<dbReference type="GO" id="GO:0030141">
    <property type="term" value="C:secretory granule"/>
    <property type="evidence" value="ECO:0007669"/>
    <property type="project" value="TreeGrafter"/>
</dbReference>
<name>A0A0A1WKX5_ZEUCU</name>
<sequence>MVIQQLKAVVLSIIKLFRRMMCCFSFGRRRKPSFSEPMEIKIVVDGGQATLPVGAQSPNSTRLTQTTQHVDRDWNTWDDSPRTVTEHIEQYRQRLAKPPTPPPAEQEPDFFTELAPVIKPQPKYYLGDDSADKANFSRLKATTDVPIAMNADLEDWVDDSVDGGWDELDTEQTKQLIRENRRQMRQQRQQKTAKTAGIEATQMARSAQHSRT</sequence>
<dbReference type="PANTHER" id="PTHR15208">
    <property type="entry name" value="RECEPTOR-BINDING CANCER ANTIGEN EXPRESSED ON SISO CELLS CANCER ASSOCIATED SURFACE ANTIGEN RCAS1 ESTROGEN RECEPTOR-BINDING FRAGMENT- ASSOCIATED GENE 9 PROTEIN"/>
    <property type="match status" value="1"/>
</dbReference>
<reference evidence="2" key="2">
    <citation type="journal article" date="2015" name="Gigascience">
        <title>Reconstructing a comprehensive transcriptome assembly of a white-pupal translocated strain of the pest fruit fly Bactrocera cucurbitae.</title>
        <authorList>
            <person name="Sim S.B."/>
            <person name="Calla B."/>
            <person name="Hall B."/>
            <person name="DeRego T."/>
            <person name="Geib S.M."/>
        </authorList>
    </citation>
    <scope>NUCLEOTIDE SEQUENCE</scope>
</reference>
<accession>A0A0A1WKX5</accession>